<dbReference type="EMBL" id="RKHL01000001">
    <property type="protein sequence ID" value="ROR83757.1"/>
    <property type="molecule type" value="Genomic_DNA"/>
</dbReference>
<evidence type="ECO:0000313" key="3">
    <source>
        <dbReference type="Proteomes" id="UP000266915"/>
    </source>
</evidence>
<comment type="caution">
    <text evidence="2">The sequence shown here is derived from an EMBL/GenBank/DDBJ whole genome shotgun (WGS) entry which is preliminary data.</text>
</comment>
<dbReference type="Pfam" id="PF10990">
    <property type="entry name" value="DUF2809"/>
    <property type="match status" value="1"/>
</dbReference>
<name>A0A3N2C8F7_9MICO</name>
<gene>
    <name evidence="2" type="ORF">EDD42_3874</name>
</gene>
<dbReference type="AlphaFoldDB" id="A0A3N2C8F7"/>
<feature type="transmembrane region" description="Helical" evidence="1">
    <location>
        <begin position="74"/>
        <end position="97"/>
    </location>
</feature>
<keyword evidence="1" id="KW-0812">Transmembrane</keyword>
<keyword evidence="3" id="KW-1185">Reference proteome</keyword>
<keyword evidence="1" id="KW-0472">Membrane</keyword>
<feature type="transmembrane region" description="Helical" evidence="1">
    <location>
        <begin position="21"/>
        <end position="45"/>
    </location>
</feature>
<reference evidence="2 3" key="1">
    <citation type="submission" date="2018-11" db="EMBL/GenBank/DDBJ databases">
        <title>Sequencing the genomes of 1000 actinobacteria strains.</title>
        <authorList>
            <person name="Klenk H.-P."/>
        </authorList>
    </citation>
    <scope>NUCLEOTIDE SEQUENCE [LARGE SCALE GENOMIC DNA]</scope>
    <source>
        <strain evidence="2 3">DSM 14012</strain>
    </source>
</reference>
<feature type="transmembrane region" description="Helical" evidence="1">
    <location>
        <begin position="117"/>
        <end position="141"/>
    </location>
</feature>
<evidence type="ECO:0000313" key="2">
    <source>
        <dbReference type="EMBL" id="ROR83757.1"/>
    </source>
</evidence>
<dbReference type="Proteomes" id="UP000266915">
    <property type="component" value="Unassembled WGS sequence"/>
</dbReference>
<proteinExistence type="predicted"/>
<protein>
    <submittedName>
        <fullName evidence="2">Uncharacterized protein DUF2809</fullName>
    </submittedName>
</protein>
<dbReference type="InterPro" id="IPR021257">
    <property type="entry name" value="DUF2809"/>
</dbReference>
<organism evidence="2 3">
    <name type="scientific">Plantibacter flavus</name>
    <dbReference type="NCBI Taxonomy" id="150123"/>
    <lineage>
        <taxon>Bacteria</taxon>
        <taxon>Bacillati</taxon>
        <taxon>Actinomycetota</taxon>
        <taxon>Actinomycetes</taxon>
        <taxon>Micrococcales</taxon>
        <taxon>Microbacteriaceae</taxon>
        <taxon>Plantibacter</taxon>
    </lineage>
</organism>
<feature type="transmembrane region" description="Helical" evidence="1">
    <location>
        <begin position="51"/>
        <end position="67"/>
    </location>
</feature>
<dbReference type="RefSeq" id="WP_085511529.1">
    <property type="nucleotide sequence ID" value="NZ_FXAP01000002.1"/>
</dbReference>
<keyword evidence="1" id="KW-1133">Transmembrane helix</keyword>
<sequence length="165" mass="17553">MTDAPDQTDDEPRPATSLKRALLLGAAIITIVAGLTVHWSVAAAWANPVTNALYTVLVALLLAFAAPRRPLWQIALGAFGFSAAIECFQATGVPAALADQWPPTALVLGTTFIPTDFISYALGAAAFLFLSLAVALVIRWVRNDILERRARADRATRRRSGSGPA</sequence>
<evidence type="ECO:0000256" key="1">
    <source>
        <dbReference type="SAM" id="Phobius"/>
    </source>
</evidence>
<accession>A0A3N2C8F7</accession>